<evidence type="ECO:0000313" key="4">
    <source>
        <dbReference type="Proteomes" id="UP000326396"/>
    </source>
</evidence>
<name>A0A5N6NNL8_9ASTR</name>
<evidence type="ECO:0000259" key="2">
    <source>
        <dbReference type="Pfam" id="PF24626"/>
    </source>
</evidence>
<dbReference type="OrthoDB" id="996762at2759"/>
<organism evidence="3 4">
    <name type="scientific">Mikania micrantha</name>
    <name type="common">bitter vine</name>
    <dbReference type="NCBI Taxonomy" id="192012"/>
    <lineage>
        <taxon>Eukaryota</taxon>
        <taxon>Viridiplantae</taxon>
        <taxon>Streptophyta</taxon>
        <taxon>Embryophyta</taxon>
        <taxon>Tracheophyta</taxon>
        <taxon>Spermatophyta</taxon>
        <taxon>Magnoliopsida</taxon>
        <taxon>eudicotyledons</taxon>
        <taxon>Gunneridae</taxon>
        <taxon>Pentapetalae</taxon>
        <taxon>asterids</taxon>
        <taxon>campanulids</taxon>
        <taxon>Asterales</taxon>
        <taxon>Asteraceae</taxon>
        <taxon>Asteroideae</taxon>
        <taxon>Heliantheae alliance</taxon>
        <taxon>Eupatorieae</taxon>
        <taxon>Mikania</taxon>
    </lineage>
</organism>
<accession>A0A5N6NNL8</accession>
<comment type="caution">
    <text evidence="3">The sequence shown here is derived from an EMBL/GenBank/DDBJ whole genome shotgun (WGS) entry which is preliminary data.</text>
</comment>
<protein>
    <submittedName>
        <fullName evidence="3">Uncharacterized protein</fullName>
    </submittedName>
</protein>
<dbReference type="EMBL" id="SZYD01000010">
    <property type="protein sequence ID" value="KAD4981862.1"/>
    <property type="molecule type" value="Genomic_DNA"/>
</dbReference>
<feature type="domain" description="Integrase zinc-binding" evidence="1">
    <location>
        <begin position="97"/>
        <end position="135"/>
    </location>
</feature>
<dbReference type="AlphaFoldDB" id="A0A5N6NNL8"/>
<dbReference type="InterPro" id="IPR056924">
    <property type="entry name" value="SH3_Tf2-1"/>
</dbReference>
<proteinExistence type="predicted"/>
<dbReference type="Pfam" id="PF17921">
    <property type="entry name" value="Integrase_H2C2"/>
    <property type="match status" value="1"/>
</dbReference>
<sequence>MRQRRWVELLNAYDCEIRYHPGKANVVADVLSRKSQVQIRSVRVHTNLRNDVLTAQQHSLAQDNLKNEMSCRAEILLETQDDGLMYYLNRLWIPNRSDLRVMILDEAHKSRYSIHPGADKMYQDLRALYWWPGIQHGIPLSIISDRDARFTARFWESLHEAFGTRLDLYRLSSSNGWSNGADDSNIGRHVEFSCNNGYHASIGMAPFEALYGRKCWSPICWTKVGESQITGSEIIQETTNKIRQIRDNLLAAHSRQKSYADKRRKPLEFEVGDMVLLKVSPWKGVVRFGKKGKLAPRYVGPFKILERIGKVAYKLELPLELSNVHPIFHVSNLRKCLADQDLQVPLDDIRVDDAMHFVEKPVEIMDREVKKIKRSRIPIVKVRWESKRGPEFTWEREDQMKVKYPHLFTTVTPKLDYLAGNEEK</sequence>
<evidence type="ECO:0000259" key="1">
    <source>
        <dbReference type="Pfam" id="PF17921"/>
    </source>
</evidence>
<dbReference type="PANTHER" id="PTHR46148:SF59">
    <property type="entry name" value="NUCLEOTIDYLTRANSFERASE, RIBONUCLEASE H"/>
    <property type="match status" value="1"/>
</dbReference>
<gene>
    <name evidence="3" type="ORF">E3N88_18533</name>
</gene>
<dbReference type="PANTHER" id="PTHR46148">
    <property type="entry name" value="CHROMO DOMAIN-CONTAINING PROTEIN"/>
    <property type="match status" value="1"/>
</dbReference>
<dbReference type="Pfam" id="PF24626">
    <property type="entry name" value="SH3_Tf2-1"/>
    <property type="match status" value="1"/>
</dbReference>
<evidence type="ECO:0000313" key="3">
    <source>
        <dbReference type="EMBL" id="KAD4981862.1"/>
    </source>
</evidence>
<dbReference type="Gene3D" id="1.10.340.70">
    <property type="match status" value="1"/>
</dbReference>
<keyword evidence="4" id="KW-1185">Reference proteome</keyword>
<dbReference type="InterPro" id="IPR012337">
    <property type="entry name" value="RNaseH-like_sf"/>
</dbReference>
<dbReference type="InterPro" id="IPR041588">
    <property type="entry name" value="Integrase_H2C2"/>
</dbReference>
<reference evidence="3 4" key="1">
    <citation type="submission" date="2019-05" db="EMBL/GenBank/DDBJ databases">
        <title>Mikania micrantha, genome provides insights into the molecular mechanism of rapid growth.</title>
        <authorList>
            <person name="Liu B."/>
        </authorList>
    </citation>
    <scope>NUCLEOTIDE SEQUENCE [LARGE SCALE GENOMIC DNA]</scope>
    <source>
        <strain evidence="3">NLD-2019</strain>
        <tissue evidence="3">Leaf</tissue>
    </source>
</reference>
<feature type="domain" description="Tf2-1-like SH3-like" evidence="2">
    <location>
        <begin position="272"/>
        <end position="336"/>
    </location>
</feature>
<dbReference type="SUPFAM" id="SSF53098">
    <property type="entry name" value="Ribonuclease H-like"/>
    <property type="match status" value="1"/>
</dbReference>
<dbReference type="Proteomes" id="UP000326396">
    <property type="component" value="Linkage Group LG18"/>
</dbReference>